<evidence type="ECO:0000259" key="1">
    <source>
        <dbReference type="PROSITE" id="PS50043"/>
    </source>
</evidence>
<dbReference type="PANTHER" id="PTHR34293:SF1">
    <property type="entry name" value="HTH-TYPE TRANSCRIPTIONAL REGULATOR TRMBL2"/>
    <property type="match status" value="1"/>
</dbReference>
<dbReference type="InterPro" id="IPR051797">
    <property type="entry name" value="TrmB-like"/>
</dbReference>
<dbReference type="EMBL" id="JASITI010000025">
    <property type="protein sequence ID" value="MDK9498039.1"/>
    <property type="molecule type" value="Genomic_DNA"/>
</dbReference>
<dbReference type="RefSeq" id="WP_285343678.1">
    <property type="nucleotide sequence ID" value="NZ_JASITI010000025.1"/>
</dbReference>
<accession>A0ABT7GWT2</accession>
<dbReference type="CDD" id="cd06170">
    <property type="entry name" value="LuxR_C_like"/>
    <property type="match status" value="1"/>
</dbReference>
<dbReference type="Pfam" id="PF00196">
    <property type="entry name" value="GerE"/>
    <property type="match status" value="1"/>
</dbReference>
<dbReference type="InterPro" id="IPR000792">
    <property type="entry name" value="Tscrpt_reg_LuxR_C"/>
</dbReference>
<sequence>MLELLGLDAGTAAVYELVLADRTWGEAELASRLALPAAAVRASLAKLTELRLLYRSPLDDELRPGDPAVGLRELFGHHKRELERRQEAVARCEAEMAAAIGTYSDLYAGQTRRVARQFLGVESVQDRLRELSAGTGSECLTFNPGGAQSRASLEASRDLDRDTLGRGVRMRTVYLDSVRNDAVTREYAEWLTGLGGEVRTVPTLPVRMLLFDRKTVIVPADPDNTRKGAVELSEPGVVAGLAGLFDRVWESATPLGTGPDRDDQGLTGQERELLKLLGRGLTDEAAGRQLGLSLRTVRRMMAELMKRLGAGSRFEAGLRAAQREWI</sequence>
<protein>
    <submittedName>
        <fullName evidence="2">Helix-turn-helix transcriptional regulator</fullName>
    </submittedName>
</protein>
<dbReference type="PROSITE" id="PS50043">
    <property type="entry name" value="HTH_LUXR_2"/>
    <property type="match status" value="1"/>
</dbReference>
<dbReference type="InterPro" id="IPR036388">
    <property type="entry name" value="WH-like_DNA-bd_sf"/>
</dbReference>
<dbReference type="InterPro" id="IPR016032">
    <property type="entry name" value="Sig_transdc_resp-reg_C-effctor"/>
</dbReference>
<keyword evidence="3" id="KW-1185">Reference proteome</keyword>
<dbReference type="PRINTS" id="PR00038">
    <property type="entry name" value="HTHLUXR"/>
</dbReference>
<dbReference type="Proteomes" id="UP001223390">
    <property type="component" value="Unassembled WGS sequence"/>
</dbReference>
<proteinExistence type="predicted"/>
<evidence type="ECO:0000313" key="3">
    <source>
        <dbReference type="Proteomes" id="UP001223390"/>
    </source>
</evidence>
<comment type="caution">
    <text evidence="2">The sequence shown here is derived from an EMBL/GenBank/DDBJ whole genome shotgun (WGS) entry which is preliminary data.</text>
</comment>
<dbReference type="PANTHER" id="PTHR34293">
    <property type="entry name" value="HTH-TYPE TRANSCRIPTIONAL REGULATOR TRMBL2"/>
    <property type="match status" value="1"/>
</dbReference>
<organism evidence="2 3">
    <name type="scientific">Streptomyces katrae</name>
    <dbReference type="NCBI Taxonomy" id="68223"/>
    <lineage>
        <taxon>Bacteria</taxon>
        <taxon>Bacillati</taxon>
        <taxon>Actinomycetota</taxon>
        <taxon>Actinomycetes</taxon>
        <taxon>Kitasatosporales</taxon>
        <taxon>Streptomycetaceae</taxon>
        <taxon>Streptomyces</taxon>
    </lineage>
</organism>
<feature type="domain" description="HTH luxR-type" evidence="1">
    <location>
        <begin position="259"/>
        <end position="324"/>
    </location>
</feature>
<evidence type="ECO:0000313" key="2">
    <source>
        <dbReference type="EMBL" id="MDK9498039.1"/>
    </source>
</evidence>
<dbReference type="SUPFAM" id="SSF46894">
    <property type="entry name" value="C-terminal effector domain of the bipartite response regulators"/>
    <property type="match status" value="1"/>
</dbReference>
<dbReference type="Gene3D" id="1.10.10.10">
    <property type="entry name" value="Winged helix-like DNA-binding domain superfamily/Winged helix DNA-binding domain"/>
    <property type="match status" value="1"/>
</dbReference>
<gene>
    <name evidence="2" type="ORF">QEZ40_002987</name>
</gene>
<reference evidence="2 3" key="1">
    <citation type="submission" date="2023-05" db="EMBL/GenBank/DDBJ databases">
        <title>Sequencing and Assembly of Streptomyces sp. NP73.</title>
        <authorList>
            <person name="Konwar A.N."/>
            <person name="Saikia K."/>
            <person name="Thakur D."/>
        </authorList>
    </citation>
    <scope>NUCLEOTIDE SEQUENCE [LARGE SCALE GENOMIC DNA]</scope>
    <source>
        <strain evidence="2 3">NP73</strain>
    </source>
</reference>
<dbReference type="SMART" id="SM00421">
    <property type="entry name" value="HTH_LUXR"/>
    <property type="match status" value="1"/>
</dbReference>
<name>A0ABT7GWT2_9ACTN</name>